<keyword evidence="8" id="KW-0902">Two-component regulatory system</keyword>
<dbReference type="EC" id="2.7.13.3" evidence="2"/>
<dbReference type="Proteomes" id="UP000612362">
    <property type="component" value="Unassembled WGS sequence"/>
</dbReference>
<feature type="domain" description="Histidine kinase/HSP90-like ATPase" evidence="10">
    <location>
        <begin position="615"/>
        <end position="705"/>
    </location>
</feature>
<dbReference type="GO" id="GO:0005524">
    <property type="term" value="F:ATP binding"/>
    <property type="evidence" value="ECO:0007669"/>
    <property type="project" value="UniProtKB-KW"/>
</dbReference>
<accession>A0A8J3IB49</accession>
<keyword evidence="3" id="KW-0597">Phosphoprotein</keyword>
<keyword evidence="4" id="KW-0808">Transferase</keyword>
<dbReference type="PANTHER" id="PTHR24421:SF10">
    <property type="entry name" value="NITRATE_NITRITE SENSOR PROTEIN NARQ"/>
    <property type="match status" value="1"/>
</dbReference>
<keyword evidence="6" id="KW-0418">Kinase</keyword>
<name>A0A8J3IB49_9CHLR</name>
<dbReference type="GO" id="GO:0046983">
    <property type="term" value="F:protein dimerization activity"/>
    <property type="evidence" value="ECO:0007669"/>
    <property type="project" value="InterPro"/>
</dbReference>
<feature type="transmembrane region" description="Helical" evidence="9">
    <location>
        <begin position="90"/>
        <end position="114"/>
    </location>
</feature>
<evidence type="ECO:0000256" key="6">
    <source>
        <dbReference type="ARBA" id="ARBA00022777"/>
    </source>
</evidence>
<dbReference type="CDD" id="cd16917">
    <property type="entry name" value="HATPase_UhpB-NarQ-NarX-like"/>
    <property type="match status" value="1"/>
</dbReference>
<evidence type="ECO:0000256" key="9">
    <source>
        <dbReference type="SAM" id="Phobius"/>
    </source>
</evidence>
<dbReference type="InterPro" id="IPR050482">
    <property type="entry name" value="Sensor_HK_TwoCompSys"/>
</dbReference>
<evidence type="ECO:0000259" key="10">
    <source>
        <dbReference type="SMART" id="SM00387"/>
    </source>
</evidence>
<feature type="transmembrane region" description="Helical" evidence="9">
    <location>
        <begin position="146"/>
        <end position="172"/>
    </location>
</feature>
<evidence type="ECO:0000256" key="1">
    <source>
        <dbReference type="ARBA" id="ARBA00000085"/>
    </source>
</evidence>
<dbReference type="Pfam" id="PF07730">
    <property type="entry name" value="HisKA_3"/>
    <property type="match status" value="1"/>
</dbReference>
<gene>
    <name evidence="11" type="ORF">KSX_72310</name>
</gene>
<reference evidence="11" key="1">
    <citation type="submission" date="2020-10" db="EMBL/GenBank/DDBJ databases">
        <title>Taxonomic study of unclassified bacteria belonging to the class Ktedonobacteria.</title>
        <authorList>
            <person name="Yabe S."/>
            <person name="Wang C.M."/>
            <person name="Zheng Y."/>
            <person name="Sakai Y."/>
            <person name="Cavaletti L."/>
            <person name="Monciardini P."/>
            <person name="Donadio S."/>
        </authorList>
    </citation>
    <scope>NUCLEOTIDE SEQUENCE</scope>
    <source>
        <strain evidence="11">SOSP1-1</strain>
    </source>
</reference>
<evidence type="ECO:0000313" key="11">
    <source>
        <dbReference type="EMBL" id="GHO49068.1"/>
    </source>
</evidence>
<dbReference type="SUPFAM" id="SSF55874">
    <property type="entry name" value="ATPase domain of HSP90 chaperone/DNA topoisomerase II/histidine kinase"/>
    <property type="match status" value="1"/>
</dbReference>
<keyword evidence="12" id="KW-1185">Reference proteome</keyword>
<proteinExistence type="predicted"/>
<feature type="transmembrane region" description="Helical" evidence="9">
    <location>
        <begin position="211"/>
        <end position="229"/>
    </location>
</feature>
<protein>
    <recommendedName>
        <fullName evidence="2">histidine kinase</fullName>
        <ecNumber evidence="2">2.7.13.3</ecNumber>
    </recommendedName>
</protein>
<keyword evidence="9" id="KW-0812">Transmembrane</keyword>
<keyword evidence="9" id="KW-0472">Membrane</keyword>
<dbReference type="PANTHER" id="PTHR24421">
    <property type="entry name" value="NITRATE/NITRITE SENSOR PROTEIN NARX-RELATED"/>
    <property type="match status" value="1"/>
</dbReference>
<dbReference type="Pfam" id="PF02518">
    <property type="entry name" value="HATPase_c"/>
    <property type="match status" value="1"/>
</dbReference>
<feature type="transmembrane region" description="Helical" evidence="9">
    <location>
        <begin position="277"/>
        <end position="297"/>
    </location>
</feature>
<keyword evidence="9" id="KW-1133">Transmembrane helix</keyword>
<organism evidence="11 12">
    <name type="scientific">Ktedonospora formicarum</name>
    <dbReference type="NCBI Taxonomy" id="2778364"/>
    <lineage>
        <taxon>Bacteria</taxon>
        <taxon>Bacillati</taxon>
        <taxon>Chloroflexota</taxon>
        <taxon>Ktedonobacteria</taxon>
        <taxon>Ktedonobacterales</taxon>
        <taxon>Ktedonobacteraceae</taxon>
        <taxon>Ktedonospora</taxon>
    </lineage>
</organism>
<keyword evidence="7" id="KW-0067">ATP-binding</keyword>
<comment type="catalytic activity">
    <reaction evidence="1">
        <text>ATP + protein L-histidine = ADP + protein N-phospho-L-histidine.</text>
        <dbReference type="EC" id="2.7.13.3"/>
    </reaction>
</comment>
<dbReference type="Gene3D" id="1.20.5.1930">
    <property type="match status" value="1"/>
</dbReference>
<evidence type="ECO:0000256" key="7">
    <source>
        <dbReference type="ARBA" id="ARBA00022840"/>
    </source>
</evidence>
<dbReference type="InterPro" id="IPR011712">
    <property type="entry name" value="Sig_transdc_His_kin_sub3_dim/P"/>
</dbReference>
<dbReference type="RefSeq" id="WP_220198182.1">
    <property type="nucleotide sequence ID" value="NZ_BNJF01000004.1"/>
</dbReference>
<evidence type="ECO:0000256" key="3">
    <source>
        <dbReference type="ARBA" id="ARBA00022553"/>
    </source>
</evidence>
<evidence type="ECO:0000256" key="2">
    <source>
        <dbReference type="ARBA" id="ARBA00012438"/>
    </source>
</evidence>
<dbReference type="AlphaFoldDB" id="A0A8J3IB49"/>
<dbReference type="InterPro" id="IPR003594">
    <property type="entry name" value="HATPase_dom"/>
</dbReference>
<comment type="caution">
    <text evidence="11">The sequence shown here is derived from an EMBL/GenBank/DDBJ whole genome shotgun (WGS) entry which is preliminary data.</text>
</comment>
<evidence type="ECO:0000256" key="5">
    <source>
        <dbReference type="ARBA" id="ARBA00022741"/>
    </source>
</evidence>
<feature type="transmembrane region" description="Helical" evidence="9">
    <location>
        <begin position="34"/>
        <end position="55"/>
    </location>
</feature>
<feature type="transmembrane region" description="Helical" evidence="9">
    <location>
        <begin position="241"/>
        <end position="265"/>
    </location>
</feature>
<feature type="transmembrane region" description="Helical" evidence="9">
    <location>
        <begin position="309"/>
        <end position="334"/>
    </location>
</feature>
<evidence type="ECO:0000256" key="8">
    <source>
        <dbReference type="ARBA" id="ARBA00023012"/>
    </source>
</evidence>
<keyword evidence="5" id="KW-0547">Nucleotide-binding</keyword>
<dbReference type="InterPro" id="IPR036890">
    <property type="entry name" value="HATPase_C_sf"/>
</dbReference>
<feature type="transmembrane region" description="Helical" evidence="9">
    <location>
        <begin position="121"/>
        <end position="140"/>
    </location>
</feature>
<evidence type="ECO:0000256" key="4">
    <source>
        <dbReference type="ARBA" id="ARBA00022679"/>
    </source>
</evidence>
<sequence length="709" mass="77775">MNLDQAHTQSGAPQCVQSQAEARLRGGWLILARMLWLVVLTLSVGLFISSIPFIFADAHVVCSAADCSNNSSLTAIQAHELQDLGLSLDFYAYLGVAWSIFLECIYITVGVVIFWRRSNDWMALLGSLSLVTFGAIFRGFNPEPSLSLVLYILSLVMAFFGNCCIGLFFYLFPSGHFAPRWVFWIALAWVLYWAVKNLIMGMITTNSGPDFVIFLGLLLSMVATQVYRYRRVSTFEQRRQTKWVVFGLSLALLGFLSLMTVASVIQLPIIPDLIGGSLLYLFLSLIPLSIGVAILRSRLWDIDIIIKRALIYGALTACVVALYVLVVVGLGALLQASGNLLISLLATGLIAVLFQPLRERLQQVVNRLLYGERDDPYKVISRLGSRLEAALAPETVLPTIVETVAQALKLPYVAIALKEGSELLTTASYGELREKPLSLSLTYQSEQIGELILSPRGPAEPFSATDRQLLNDLVRQAGIAAHAIRLTTNLQLLTSDLQQSRTQLVMAREEERRRLRRDLHDGLGPALATITLQAEAARDAIATEPDQAVFLLESLVKQAQTAISDIRRLVYDLRPPALDDLGLIAAVRAQIMHYEHTGLHVTLDAPSHQPELSAAVEVAAYRIIQEALTNVMRHAGPCSCLIQLDYDDALNLTISDDGLGLPAAPSLGIGIRSMRERAAELGGFCSVEKMPLGGTRVIVALPLGTKQQE</sequence>
<feature type="transmembrane region" description="Helical" evidence="9">
    <location>
        <begin position="181"/>
        <end position="199"/>
    </location>
</feature>
<dbReference type="SUPFAM" id="SSF55781">
    <property type="entry name" value="GAF domain-like"/>
    <property type="match status" value="1"/>
</dbReference>
<evidence type="ECO:0000313" key="12">
    <source>
        <dbReference type="Proteomes" id="UP000612362"/>
    </source>
</evidence>
<dbReference type="SMART" id="SM00387">
    <property type="entry name" value="HATPase_c"/>
    <property type="match status" value="1"/>
</dbReference>
<dbReference type="Gene3D" id="3.30.565.10">
    <property type="entry name" value="Histidine kinase-like ATPase, C-terminal domain"/>
    <property type="match status" value="1"/>
</dbReference>
<dbReference type="GO" id="GO:0000155">
    <property type="term" value="F:phosphorelay sensor kinase activity"/>
    <property type="evidence" value="ECO:0007669"/>
    <property type="project" value="InterPro"/>
</dbReference>
<dbReference type="GO" id="GO:0016020">
    <property type="term" value="C:membrane"/>
    <property type="evidence" value="ECO:0007669"/>
    <property type="project" value="InterPro"/>
</dbReference>
<dbReference type="EMBL" id="BNJF01000004">
    <property type="protein sequence ID" value="GHO49068.1"/>
    <property type="molecule type" value="Genomic_DNA"/>
</dbReference>